<feature type="transmembrane region" description="Helical" evidence="2">
    <location>
        <begin position="88"/>
        <end position="107"/>
    </location>
</feature>
<keyword evidence="5" id="KW-1185">Reference proteome</keyword>
<keyword evidence="2" id="KW-0472">Membrane</keyword>
<accession>A0A1T4LLS2</accession>
<dbReference type="GO" id="GO:0003677">
    <property type="term" value="F:DNA binding"/>
    <property type="evidence" value="ECO:0007669"/>
    <property type="project" value="UniProtKB-KW"/>
</dbReference>
<sequence>MGINNKIYELRKKAGMSQEELGFKLNVTRQTVSKWETGQSLPEIDKVNTLCDLFEISTDDLLRDQPIECKKTNEHDDSEKIENKRKNISFLTLTVFTFFLTILLIPIMNELNISKNIEAVIVGLGILFSAYFLVSYLKNRKK</sequence>
<gene>
    <name evidence="4" type="ORF">SAMN02745191_0958</name>
</gene>
<organism evidence="4 5">
    <name type="scientific">Anaerorhabdus furcosa</name>
    <dbReference type="NCBI Taxonomy" id="118967"/>
    <lineage>
        <taxon>Bacteria</taxon>
        <taxon>Bacillati</taxon>
        <taxon>Bacillota</taxon>
        <taxon>Erysipelotrichia</taxon>
        <taxon>Erysipelotrichales</taxon>
        <taxon>Erysipelotrichaceae</taxon>
        <taxon>Anaerorhabdus</taxon>
    </lineage>
</organism>
<evidence type="ECO:0000313" key="4">
    <source>
        <dbReference type="EMBL" id="SJZ55689.1"/>
    </source>
</evidence>
<keyword evidence="1 4" id="KW-0238">DNA-binding</keyword>
<name>A0A1T4LLS2_9FIRM</name>
<keyword evidence="2" id="KW-0812">Transmembrane</keyword>
<feature type="transmembrane region" description="Helical" evidence="2">
    <location>
        <begin position="119"/>
        <end position="137"/>
    </location>
</feature>
<dbReference type="PANTHER" id="PTHR46558:SF13">
    <property type="entry name" value="HTH-TYPE TRANSCRIPTIONAL REGULATOR IMMR"/>
    <property type="match status" value="1"/>
</dbReference>
<reference evidence="5" key="1">
    <citation type="submission" date="2017-02" db="EMBL/GenBank/DDBJ databases">
        <authorList>
            <person name="Varghese N."/>
            <person name="Submissions S."/>
        </authorList>
    </citation>
    <scope>NUCLEOTIDE SEQUENCE [LARGE SCALE GENOMIC DNA]</scope>
    <source>
        <strain evidence="5">ATCC 25662</strain>
    </source>
</reference>
<evidence type="ECO:0000259" key="3">
    <source>
        <dbReference type="PROSITE" id="PS50943"/>
    </source>
</evidence>
<evidence type="ECO:0000313" key="5">
    <source>
        <dbReference type="Proteomes" id="UP000243297"/>
    </source>
</evidence>
<dbReference type="PROSITE" id="PS50943">
    <property type="entry name" value="HTH_CROC1"/>
    <property type="match status" value="1"/>
</dbReference>
<evidence type="ECO:0000256" key="2">
    <source>
        <dbReference type="SAM" id="Phobius"/>
    </source>
</evidence>
<keyword evidence="2" id="KW-1133">Transmembrane helix</keyword>
<proteinExistence type="predicted"/>
<dbReference type="STRING" id="118967.SAMN02745191_0958"/>
<dbReference type="PANTHER" id="PTHR46558">
    <property type="entry name" value="TRACRIPTIONAL REGULATORY PROTEIN-RELATED-RELATED"/>
    <property type="match status" value="1"/>
</dbReference>
<dbReference type="EMBL" id="FUWY01000002">
    <property type="protein sequence ID" value="SJZ55689.1"/>
    <property type="molecule type" value="Genomic_DNA"/>
</dbReference>
<dbReference type="OrthoDB" id="9805856at2"/>
<dbReference type="Pfam" id="PF01381">
    <property type="entry name" value="HTH_3"/>
    <property type="match status" value="1"/>
</dbReference>
<protein>
    <submittedName>
        <fullName evidence="4">DNA-binding transcriptional regulator, XRE-family HTH domain</fullName>
    </submittedName>
</protein>
<dbReference type="AlphaFoldDB" id="A0A1T4LLS2"/>
<dbReference type="SUPFAM" id="SSF47413">
    <property type="entry name" value="lambda repressor-like DNA-binding domains"/>
    <property type="match status" value="1"/>
</dbReference>
<dbReference type="Proteomes" id="UP000243297">
    <property type="component" value="Unassembled WGS sequence"/>
</dbReference>
<evidence type="ECO:0000256" key="1">
    <source>
        <dbReference type="ARBA" id="ARBA00023125"/>
    </source>
</evidence>
<dbReference type="RefSeq" id="WP_078711383.1">
    <property type="nucleotide sequence ID" value="NZ_FUWY01000002.1"/>
</dbReference>
<dbReference type="Gene3D" id="1.10.260.40">
    <property type="entry name" value="lambda repressor-like DNA-binding domains"/>
    <property type="match status" value="1"/>
</dbReference>
<dbReference type="SMART" id="SM00530">
    <property type="entry name" value="HTH_XRE"/>
    <property type="match status" value="1"/>
</dbReference>
<dbReference type="CDD" id="cd00093">
    <property type="entry name" value="HTH_XRE"/>
    <property type="match status" value="1"/>
</dbReference>
<dbReference type="InterPro" id="IPR001387">
    <property type="entry name" value="Cro/C1-type_HTH"/>
</dbReference>
<dbReference type="InterPro" id="IPR010982">
    <property type="entry name" value="Lambda_DNA-bd_dom_sf"/>
</dbReference>
<feature type="domain" description="HTH cro/C1-type" evidence="3">
    <location>
        <begin position="7"/>
        <end position="61"/>
    </location>
</feature>